<dbReference type="InterPro" id="IPR011990">
    <property type="entry name" value="TPR-like_helical_dom_sf"/>
</dbReference>
<dbReference type="EMBL" id="ML005791">
    <property type="protein sequence ID" value="RKP17535.1"/>
    <property type="molecule type" value="Genomic_DNA"/>
</dbReference>
<dbReference type="Proteomes" id="UP000281549">
    <property type="component" value="Unassembled WGS sequence"/>
</dbReference>
<protein>
    <submittedName>
        <fullName evidence="1">Uncharacterized protein</fullName>
    </submittedName>
</protein>
<sequence length="257" mass="30362">MVNQKKSVERKETLSMTKQNLIKNQMKLEDEERKLYEYRIQQEIRSAFDDDEWEEIEYFEDASNDFDVSEAPESVNTIIRKITMPSIRENATISVKFTKIEQMPQQSVARSSINDKLWKKAIAFIDNQNYHSAINVLTEIIDKRFDFLEARIKRSYCYKSLEQYDNSLNDSALALQILDSKSLRDFGDGTLERPFNTNPDMIQEEEFRDKQRAMLFLERASVFVSLNDKKNERAMKLKKIDDKIQDDIKEIKLKLVS</sequence>
<dbReference type="SUPFAM" id="SSF48452">
    <property type="entry name" value="TPR-like"/>
    <property type="match status" value="1"/>
</dbReference>
<name>A0A4P9YEE0_ROZAC</name>
<evidence type="ECO:0000313" key="1">
    <source>
        <dbReference type="EMBL" id="RKP17535.1"/>
    </source>
</evidence>
<evidence type="ECO:0000313" key="2">
    <source>
        <dbReference type="Proteomes" id="UP000281549"/>
    </source>
</evidence>
<organism evidence="1 2">
    <name type="scientific">Rozella allomycis (strain CSF55)</name>
    <dbReference type="NCBI Taxonomy" id="988480"/>
    <lineage>
        <taxon>Eukaryota</taxon>
        <taxon>Fungi</taxon>
        <taxon>Fungi incertae sedis</taxon>
        <taxon>Cryptomycota</taxon>
        <taxon>Cryptomycota incertae sedis</taxon>
        <taxon>Rozella</taxon>
    </lineage>
</organism>
<proteinExistence type="predicted"/>
<reference evidence="2" key="1">
    <citation type="journal article" date="2018" name="Nat. Microbiol.">
        <title>Leveraging single-cell genomics to expand the fungal tree of life.</title>
        <authorList>
            <person name="Ahrendt S.R."/>
            <person name="Quandt C.A."/>
            <person name="Ciobanu D."/>
            <person name="Clum A."/>
            <person name="Salamov A."/>
            <person name="Andreopoulos B."/>
            <person name="Cheng J.F."/>
            <person name="Woyke T."/>
            <person name="Pelin A."/>
            <person name="Henrissat B."/>
            <person name="Reynolds N.K."/>
            <person name="Benny G.L."/>
            <person name="Smith M.E."/>
            <person name="James T.Y."/>
            <person name="Grigoriev I.V."/>
        </authorList>
    </citation>
    <scope>NUCLEOTIDE SEQUENCE [LARGE SCALE GENOMIC DNA]</scope>
    <source>
        <strain evidence="2">CSF55</strain>
    </source>
</reference>
<accession>A0A4P9YEE0</accession>
<dbReference type="Gene3D" id="1.25.40.10">
    <property type="entry name" value="Tetratricopeptide repeat domain"/>
    <property type="match status" value="1"/>
</dbReference>
<gene>
    <name evidence="1" type="ORF">ROZALSC1DRAFT_30669</name>
</gene>
<dbReference type="AlphaFoldDB" id="A0A4P9YEE0"/>